<evidence type="ECO:0000313" key="3">
    <source>
        <dbReference type="Proteomes" id="UP001286313"/>
    </source>
</evidence>
<comment type="caution">
    <text evidence="2">The sequence shown here is derived from an EMBL/GenBank/DDBJ whole genome shotgun (WGS) entry which is preliminary data.</text>
</comment>
<proteinExistence type="predicted"/>
<reference evidence="2" key="1">
    <citation type="submission" date="2023-10" db="EMBL/GenBank/DDBJ databases">
        <title>Genome assemblies of two species of porcelain crab, Petrolisthes cinctipes and Petrolisthes manimaculis (Anomura: Porcellanidae).</title>
        <authorList>
            <person name="Angst P."/>
        </authorList>
    </citation>
    <scope>NUCLEOTIDE SEQUENCE</scope>
    <source>
        <strain evidence="2">PB745_01</strain>
        <tissue evidence="2">Gill</tissue>
    </source>
</reference>
<evidence type="ECO:0000313" key="2">
    <source>
        <dbReference type="EMBL" id="KAK3892386.1"/>
    </source>
</evidence>
<sequence>MHSTTPLSKPCVAPGPLSKLPNSNTPLSKPHVAPGPPSKLRNSTTPLSIPRGPLSSSTSHAPQSYSPHLVLLHRSTLHPMPLRHPRCCQ</sequence>
<accession>A0AAE1L0W2</accession>
<evidence type="ECO:0000256" key="1">
    <source>
        <dbReference type="SAM" id="MobiDB-lite"/>
    </source>
</evidence>
<name>A0AAE1L0W2_PETCI</name>
<organism evidence="2 3">
    <name type="scientific">Petrolisthes cinctipes</name>
    <name type="common">Flat porcelain crab</name>
    <dbReference type="NCBI Taxonomy" id="88211"/>
    <lineage>
        <taxon>Eukaryota</taxon>
        <taxon>Metazoa</taxon>
        <taxon>Ecdysozoa</taxon>
        <taxon>Arthropoda</taxon>
        <taxon>Crustacea</taxon>
        <taxon>Multicrustacea</taxon>
        <taxon>Malacostraca</taxon>
        <taxon>Eumalacostraca</taxon>
        <taxon>Eucarida</taxon>
        <taxon>Decapoda</taxon>
        <taxon>Pleocyemata</taxon>
        <taxon>Anomura</taxon>
        <taxon>Galatheoidea</taxon>
        <taxon>Porcellanidae</taxon>
        <taxon>Petrolisthes</taxon>
    </lineage>
</organism>
<keyword evidence="3" id="KW-1185">Reference proteome</keyword>
<protein>
    <submittedName>
        <fullName evidence="2">Uncharacterized protein</fullName>
    </submittedName>
</protein>
<dbReference type="EMBL" id="JAWQEG010000261">
    <property type="protein sequence ID" value="KAK3892386.1"/>
    <property type="molecule type" value="Genomic_DNA"/>
</dbReference>
<feature type="compositionally biased region" description="Polar residues" evidence="1">
    <location>
        <begin position="54"/>
        <end position="66"/>
    </location>
</feature>
<feature type="region of interest" description="Disordered" evidence="1">
    <location>
        <begin position="1"/>
        <end position="67"/>
    </location>
</feature>
<dbReference type="Proteomes" id="UP001286313">
    <property type="component" value="Unassembled WGS sequence"/>
</dbReference>
<gene>
    <name evidence="2" type="ORF">Pcinc_003756</name>
</gene>
<dbReference type="AlphaFoldDB" id="A0AAE1L0W2"/>